<name>A0A8W8LAJ3_MAGGI</name>
<dbReference type="AlphaFoldDB" id="A0A8W8LAJ3"/>
<organism evidence="2 3">
    <name type="scientific">Magallana gigas</name>
    <name type="common">Pacific oyster</name>
    <name type="synonym">Crassostrea gigas</name>
    <dbReference type="NCBI Taxonomy" id="29159"/>
    <lineage>
        <taxon>Eukaryota</taxon>
        <taxon>Metazoa</taxon>
        <taxon>Spiralia</taxon>
        <taxon>Lophotrochozoa</taxon>
        <taxon>Mollusca</taxon>
        <taxon>Bivalvia</taxon>
        <taxon>Autobranchia</taxon>
        <taxon>Pteriomorphia</taxon>
        <taxon>Ostreida</taxon>
        <taxon>Ostreoidea</taxon>
        <taxon>Ostreidae</taxon>
        <taxon>Magallana</taxon>
    </lineage>
</organism>
<protein>
    <submittedName>
        <fullName evidence="2">Uncharacterized protein</fullName>
    </submittedName>
</protein>
<keyword evidence="1" id="KW-0175">Coiled coil</keyword>
<dbReference type="EnsemblMetazoa" id="G26682.2">
    <property type="protein sequence ID" value="G26682.2:cds"/>
    <property type="gene ID" value="G26682"/>
</dbReference>
<sequence>MVIFQPYKHINLLFIERQVDLTVAFTFLTFSWQLLPTRLRLRILSVYLAIKTHYNTAFTSDWSRMPRKRRCSVMQKKKYHYKKVKSEESPTNEDGVCLETKDSSCLDSSQLDHSYGVSDPEEVSVVNSTHLDHSYECSDPEEFCRTSSSHHDISDGCQDLKELSHSDFLPPGELGDGDSELNIDSDSNGQESVVHNDIPLGQRVEVETVEITDPYLKLQSDLLGKVTFPFILDCNGPNSLIEIIQLSRSENRTSVKLSLVIGRDFKVSLFVHRVLIPENHEFWTELSSSVKNVDDVCKILDKLMPYGVCVGNPDQEFQELTPDGCGLFSAASSQELTACCEGHFCAVQGNLSFSSTIRNVQCTMLVLGARCPHCSSTRRHLRARKSRLEKMALRTLPLSSTYKHSDMTKDMLIKKINQQTAKIKTLQQKLDKMRRDCDREIRKNPIQNEEIKDLMDSCEKDIDTVYSYCSSSQNLFWKQQMKAIKSGKNGMRWDPTMIRWCLNIRQKSSAAYDALRDSGFIELPSSRTLSAYSHK</sequence>
<dbReference type="Proteomes" id="UP000005408">
    <property type="component" value="Unassembled WGS sequence"/>
</dbReference>
<proteinExistence type="predicted"/>
<evidence type="ECO:0000313" key="3">
    <source>
        <dbReference type="Proteomes" id="UP000005408"/>
    </source>
</evidence>
<keyword evidence="3" id="KW-1185">Reference proteome</keyword>
<reference evidence="2" key="1">
    <citation type="submission" date="2022-08" db="UniProtKB">
        <authorList>
            <consortium name="EnsemblMetazoa"/>
        </authorList>
    </citation>
    <scope>IDENTIFICATION</scope>
    <source>
        <strain evidence="2">05x7-T-G4-1.051#20</strain>
    </source>
</reference>
<evidence type="ECO:0000313" key="2">
    <source>
        <dbReference type="EnsemblMetazoa" id="G26682.2:cds"/>
    </source>
</evidence>
<feature type="coiled-coil region" evidence="1">
    <location>
        <begin position="409"/>
        <end position="443"/>
    </location>
</feature>
<accession>A0A8W8LAJ3</accession>
<evidence type="ECO:0000256" key="1">
    <source>
        <dbReference type="SAM" id="Coils"/>
    </source>
</evidence>